<evidence type="ECO:0000313" key="1">
    <source>
        <dbReference type="EMBL" id="GAA5199664.1"/>
    </source>
</evidence>
<keyword evidence="2" id="KW-1185">Reference proteome</keyword>
<comment type="caution">
    <text evidence="1">The sequence shown here is derived from an EMBL/GenBank/DDBJ whole genome shotgun (WGS) entry which is preliminary data.</text>
</comment>
<gene>
    <name evidence="1" type="ORF">GCM10023346_39990</name>
</gene>
<evidence type="ECO:0000313" key="2">
    <source>
        <dbReference type="Proteomes" id="UP001500200"/>
    </source>
</evidence>
<accession>A0ABP9SNF1</accession>
<organism evidence="1 2">
    <name type="scientific">Arthrobacter gyeryongensis</name>
    <dbReference type="NCBI Taxonomy" id="1650592"/>
    <lineage>
        <taxon>Bacteria</taxon>
        <taxon>Bacillati</taxon>
        <taxon>Actinomycetota</taxon>
        <taxon>Actinomycetes</taxon>
        <taxon>Micrococcales</taxon>
        <taxon>Micrococcaceae</taxon>
        <taxon>Arthrobacter</taxon>
    </lineage>
</organism>
<name>A0ABP9SNF1_9MICC</name>
<reference evidence="2" key="1">
    <citation type="journal article" date="2019" name="Int. J. Syst. Evol. Microbiol.">
        <title>The Global Catalogue of Microorganisms (GCM) 10K type strain sequencing project: providing services to taxonomists for standard genome sequencing and annotation.</title>
        <authorList>
            <consortium name="The Broad Institute Genomics Platform"/>
            <consortium name="The Broad Institute Genome Sequencing Center for Infectious Disease"/>
            <person name="Wu L."/>
            <person name="Ma J."/>
        </authorList>
    </citation>
    <scope>NUCLEOTIDE SEQUENCE [LARGE SCALE GENOMIC DNA]</scope>
    <source>
        <strain evidence="2">JCM 18514</strain>
    </source>
</reference>
<protein>
    <submittedName>
        <fullName evidence="1">Uncharacterized protein</fullName>
    </submittedName>
</protein>
<proteinExistence type="predicted"/>
<dbReference type="EMBL" id="BAABKK010000030">
    <property type="protein sequence ID" value="GAA5199664.1"/>
    <property type="molecule type" value="Genomic_DNA"/>
</dbReference>
<sequence>MAESDGEALPWFIPGMLLPPVPAEQPASEMAVATARVVMVRFFLMVLGSFSQSACSGTAAWDAHSKPTAWAARQGGVLCSGLAARCGCGFYVRLMQRSPGEGLPGRCE</sequence>
<dbReference type="Proteomes" id="UP001500200">
    <property type="component" value="Unassembled WGS sequence"/>
</dbReference>